<feature type="transmembrane region" description="Helical" evidence="1">
    <location>
        <begin position="124"/>
        <end position="146"/>
    </location>
</feature>
<dbReference type="Proteomes" id="UP000325684">
    <property type="component" value="Unassembled WGS sequence"/>
</dbReference>
<protein>
    <submittedName>
        <fullName evidence="2">DUF1772 domain-containing protein</fullName>
    </submittedName>
</protein>
<name>A0A5N3PET7_9HYPH</name>
<reference evidence="2 3" key="1">
    <citation type="journal article" date="2019" name="Microorganisms">
        <title>Genome Insights into the Novel Species Microvirga brassicacearum, a Rapeseed Endophyte with Biotechnological Potential.</title>
        <authorList>
            <person name="Jimenez-Gomez A."/>
            <person name="Saati-Santamaria Z."/>
            <person name="Igual J.M."/>
            <person name="Rivas R."/>
            <person name="Mateos P.F."/>
            <person name="Garcia-Fraile P."/>
        </authorList>
    </citation>
    <scope>NUCLEOTIDE SEQUENCE [LARGE SCALE GENOMIC DNA]</scope>
    <source>
        <strain evidence="2 3">CDVBN77</strain>
    </source>
</reference>
<accession>A0A5N3PET7</accession>
<evidence type="ECO:0000313" key="3">
    <source>
        <dbReference type="Proteomes" id="UP000325684"/>
    </source>
</evidence>
<keyword evidence="3" id="KW-1185">Reference proteome</keyword>
<sequence>MVYDVVFFIALLATALALGAALAHVLELPNKIGLPRDEYFIVQQVYRGWDRLAFLLLVELAAMIALAVMSRRRPRVFWPVVGAIFCLLSAQLLFWLFTFPANVATENWTRMPNDWGRLRTQWEYSHLAGAIFQVLAMAALIVAALAHARTGAVARAPYSSPGG</sequence>
<keyword evidence="1" id="KW-0812">Transmembrane</keyword>
<dbReference type="AlphaFoldDB" id="A0A5N3PET7"/>
<dbReference type="OrthoDB" id="1453741at2"/>
<gene>
    <name evidence="2" type="ORF">FEZ63_06195</name>
</gene>
<proteinExistence type="predicted"/>
<dbReference type="EMBL" id="VCMV01000007">
    <property type="protein sequence ID" value="KAB0268258.1"/>
    <property type="molecule type" value="Genomic_DNA"/>
</dbReference>
<comment type="caution">
    <text evidence="2">The sequence shown here is derived from an EMBL/GenBank/DDBJ whole genome shotgun (WGS) entry which is preliminary data.</text>
</comment>
<evidence type="ECO:0000313" key="2">
    <source>
        <dbReference type="EMBL" id="KAB0268258.1"/>
    </source>
</evidence>
<organism evidence="2 3">
    <name type="scientific">Microvirga brassicacearum</name>
    <dbReference type="NCBI Taxonomy" id="2580413"/>
    <lineage>
        <taxon>Bacteria</taxon>
        <taxon>Pseudomonadati</taxon>
        <taxon>Pseudomonadota</taxon>
        <taxon>Alphaproteobacteria</taxon>
        <taxon>Hyphomicrobiales</taxon>
        <taxon>Methylobacteriaceae</taxon>
        <taxon>Microvirga</taxon>
    </lineage>
</organism>
<keyword evidence="1" id="KW-0472">Membrane</keyword>
<feature type="transmembrane region" description="Helical" evidence="1">
    <location>
        <begin position="76"/>
        <end position="104"/>
    </location>
</feature>
<evidence type="ECO:0000256" key="1">
    <source>
        <dbReference type="SAM" id="Phobius"/>
    </source>
</evidence>
<feature type="transmembrane region" description="Helical" evidence="1">
    <location>
        <begin position="52"/>
        <end position="69"/>
    </location>
</feature>
<keyword evidence="1" id="KW-1133">Transmembrane helix</keyword>